<dbReference type="GO" id="GO:0003844">
    <property type="term" value="F:1,4-alpha-glucan branching enzyme activity"/>
    <property type="evidence" value="ECO:0007669"/>
    <property type="project" value="UniProtKB-EC"/>
</dbReference>
<dbReference type="Gene3D" id="3.20.20.80">
    <property type="entry name" value="Glycosidases"/>
    <property type="match status" value="1"/>
</dbReference>
<dbReference type="EMBL" id="FQVY01000001">
    <property type="protein sequence ID" value="SHF80239.1"/>
    <property type="molecule type" value="Genomic_DNA"/>
</dbReference>
<dbReference type="SUPFAM" id="SSF81296">
    <property type="entry name" value="E set domains"/>
    <property type="match status" value="1"/>
</dbReference>
<feature type="active site" description="Proton donor" evidence="7">
    <location>
        <position position="381"/>
    </location>
</feature>
<dbReference type="Pfam" id="PF00128">
    <property type="entry name" value="Alpha-amylase"/>
    <property type="match status" value="1"/>
</dbReference>
<dbReference type="SUPFAM" id="SSF51445">
    <property type="entry name" value="(Trans)glycosidases"/>
    <property type="match status" value="1"/>
</dbReference>
<evidence type="ECO:0000256" key="4">
    <source>
        <dbReference type="ARBA" id="ARBA00022676"/>
    </source>
</evidence>
<dbReference type="GO" id="GO:0005978">
    <property type="term" value="P:glycogen biosynthetic process"/>
    <property type="evidence" value="ECO:0007669"/>
    <property type="project" value="InterPro"/>
</dbReference>
<reference evidence="9 12" key="3">
    <citation type="journal article" date="2019" name="Nat. Med.">
        <title>A library of human gut bacterial isolates paired with longitudinal multiomics data enables mechanistic microbiome research.</title>
        <authorList>
            <person name="Poyet M."/>
            <person name="Groussin M."/>
            <person name="Gibbons S.M."/>
            <person name="Avila-Pacheco J."/>
            <person name="Jiang X."/>
            <person name="Kearney S.M."/>
            <person name="Perrotta A.R."/>
            <person name="Berdy B."/>
            <person name="Zhao S."/>
            <person name="Lieberman T.D."/>
            <person name="Swanson P.K."/>
            <person name="Smith M."/>
            <person name="Roesemann S."/>
            <person name="Alexander J.E."/>
            <person name="Rich S.A."/>
            <person name="Livny J."/>
            <person name="Vlamakis H."/>
            <person name="Clish C."/>
            <person name="Bullock K."/>
            <person name="Deik A."/>
            <person name="Scott J."/>
            <person name="Pierce K.A."/>
            <person name="Xavier R.J."/>
            <person name="Alm E.J."/>
        </authorList>
    </citation>
    <scope>NUCLEOTIDE SEQUENCE [LARGE SCALE GENOMIC DNA]</scope>
    <source>
        <strain evidence="9 12">BIOML-A2</strain>
    </source>
</reference>
<dbReference type="InterPro" id="IPR017853">
    <property type="entry name" value="GH"/>
</dbReference>
<dbReference type="EC" id="2.4.1.18" evidence="3"/>
<dbReference type="Proteomes" id="UP000474718">
    <property type="component" value="Unassembled WGS sequence"/>
</dbReference>
<keyword evidence="5" id="KW-0808">Transferase</keyword>
<comment type="similarity">
    <text evidence="2">Belongs to the glycosyl hydrolase 13 family. GlgB subfamily.</text>
</comment>
<dbReference type="InterPro" id="IPR014756">
    <property type="entry name" value="Ig_E-set"/>
</dbReference>
<dbReference type="GO" id="GO:0030245">
    <property type="term" value="P:cellulose catabolic process"/>
    <property type="evidence" value="ECO:0007669"/>
    <property type="project" value="UniProtKB-KW"/>
</dbReference>
<evidence type="ECO:0000259" key="8">
    <source>
        <dbReference type="SMART" id="SM00642"/>
    </source>
</evidence>
<organism evidence="10 11">
    <name type="scientific">Bittarella massiliensis</name>
    <name type="common">ex Durand et al. 2017</name>
    <dbReference type="NCBI Taxonomy" id="1720313"/>
    <lineage>
        <taxon>Bacteria</taxon>
        <taxon>Bacillati</taxon>
        <taxon>Bacillota</taxon>
        <taxon>Clostridia</taxon>
        <taxon>Eubacteriales</taxon>
        <taxon>Oscillospiraceae</taxon>
        <taxon>Bittarella (ex Durand et al. 2017)</taxon>
    </lineage>
</organism>
<dbReference type="CDD" id="cd02854">
    <property type="entry name" value="E_set_GBE_euk_N"/>
    <property type="match status" value="1"/>
</dbReference>
<dbReference type="RefSeq" id="WP_044992953.1">
    <property type="nucleotide sequence ID" value="NZ_FQVY01000001.1"/>
</dbReference>
<name>A0AAQ1MBZ4_9FIRM</name>
<evidence type="ECO:0000256" key="2">
    <source>
        <dbReference type="ARBA" id="ARBA00009000"/>
    </source>
</evidence>
<dbReference type="GO" id="GO:0005737">
    <property type="term" value="C:cytoplasm"/>
    <property type="evidence" value="ECO:0007669"/>
    <property type="project" value="TreeGrafter"/>
</dbReference>
<evidence type="ECO:0000256" key="3">
    <source>
        <dbReference type="ARBA" id="ARBA00012541"/>
    </source>
</evidence>
<feature type="domain" description="Glycosyl hydrolase family 13 catalytic" evidence="8">
    <location>
        <begin position="152"/>
        <end position="536"/>
    </location>
</feature>
<dbReference type="GO" id="GO:0043169">
    <property type="term" value="F:cation binding"/>
    <property type="evidence" value="ECO:0007669"/>
    <property type="project" value="InterPro"/>
</dbReference>
<dbReference type="InterPro" id="IPR013783">
    <property type="entry name" value="Ig-like_fold"/>
</dbReference>
<dbReference type="SMART" id="SM00642">
    <property type="entry name" value="Aamy"/>
    <property type="match status" value="1"/>
</dbReference>
<keyword evidence="6" id="KW-0624">Polysaccharide degradation</keyword>
<dbReference type="Gene3D" id="2.60.40.1180">
    <property type="entry name" value="Golgi alpha-mannosidase II"/>
    <property type="match status" value="1"/>
</dbReference>
<dbReference type="InterPro" id="IPR013780">
    <property type="entry name" value="Glyco_hydro_b"/>
</dbReference>
<dbReference type="Pfam" id="PF02922">
    <property type="entry name" value="CBM_48"/>
    <property type="match status" value="1"/>
</dbReference>
<comment type="caution">
    <text evidence="10">The sequence shown here is derived from an EMBL/GenBank/DDBJ whole genome shotgun (WGS) entry which is preliminary data.</text>
</comment>
<evidence type="ECO:0000313" key="11">
    <source>
        <dbReference type="Proteomes" id="UP000184089"/>
    </source>
</evidence>
<accession>A0AAQ1MBZ4</accession>
<dbReference type="PIRSF" id="PIRSF000463">
    <property type="entry name" value="GlgB"/>
    <property type="match status" value="1"/>
</dbReference>
<dbReference type="Pfam" id="PF02806">
    <property type="entry name" value="Alpha-amylase_C"/>
    <property type="match status" value="1"/>
</dbReference>
<dbReference type="PANTHER" id="PTHR43651">
    <property type="entry name" value="1,4-ALPHA-GLUCAN-BRANCHING ENZYME"/>
    <property type="match status" value="1"/>
</dbReference>
<keyword evidence="6" id="KW-0119">Carbohydrate metabolism</keyword>
<dbReference type="Proteomes" id="UP000184089">
    <property type="component" value="Unassembled WGS sequence"/>
</dbReference>
<gene>
    <name evidence="9" type="ORF">GT747_07625</name>
    <name evidence="10" type="ORF">SAMN05444424_0732</name>
</gene>
<dbReference type="CDD" id="cd11321">
    <property type="entry name" value="AmyAc_bac_euk_BE"/>
    <property type="match status" value="1"/>
</dbReference>
<evidence type="ECO:0000256" key="7">
    <source>
        <dbReference type="PIRSR" id="PIRSR000463-1"/>
    </source>
</evidence>
<sequence>MKNRLKLLEIDPLLAPFEGDIRLRDERYRGVKKQLLGGGGSLSDFANGSLYYGFHPTEGGWVYREWAPHAEAVHLFGDFNGWDREAHPCRKLENGNWELRVKGPVPHQSEVKVQITADGTFFDRIPLYVRRAVQDPLTFGFNGQIWWPDEPFVWTDGDFVRRRDTPPLIYECHVGMAGEEPKVSSFREFTETVLPRVKRLGYNTVQLMAVMEHPYYASFGYQISNFFAVSSRLGTPEDLKALINTAHGMGIAVLLDLVHSHAAKNTAEGIAAFDGTEYQFFHAGPQGDHPAWNTKLFDYGKPQVLHFLLSNLKYWLTEYHFDGFRFDGVTSMLYHDHGLGESFDSYQKYFSMNTDVEAVTYLQLANDLIREVSPNAVTVAEDMSGMPGMCVPIADGGIGFDYRLSMGVPDFWIKTLKSQKDEDWDLGKMWFELTTRRPQEKNIGYCESHDQAMVGDKTLIFWLADAEMYWHMDLNSHSDVIERAIALHKMIRLVTFSLAGEGYLNFMGNEFGHPEWIDMPREGNGNSYQYARRQWSLADSPFLRYQHLQAFDMAMIDLQNSGNLLGAPSNLQTLSHNRKLLVYRRGDYLFALNFHPVNDCKTKLPPPEKGRVWQPVLHTAETRFGGWMESGDLPPAGPEPLFLPRRSGVVYKLS</sequence>
<dbReference type="GO" id="GO:0004553">
    <property type="term" value="F:hydrolase activity, hydrolyzing O-glycosyl compounds"/>
    <property type="evidence" value="ECO:0007669"/>
    <property type="project" value="InterPro"/>
</dbReference>
<dbReference type="AlphaFoldDB" id="A0AAQ1MBZ4"/>
<feature type="active site" description="Nucleophile" evidence="7">
    <location>
        <position position="327"/>
    </location>
</feature>
<dbReference type="InterPro" id="IPR037439">
    <property type="entry name" value="Branching_enzy"/>
</dbReference>
<protein>
    <recommendedName>
        <fullName evidence="3">1,4-alpha-glucan branching enzyme</fullName>
        <ecNumber evidence="3">2.4.1.18</ecNumber>
    </recommendedName>
</protein>
<evidence type="ECO:0000313" key="10">
    <source>
        <dbReference type="EMBL" id="SHF80239.1"/>
    </source>
</evidence>
<dbReference type="InterPro" id="IPR006048">
    <property type="entry name" value="A-amylase/branching_C"/>
</dbReference>
<keyword evidence="12" id="KW-1185">Reference proteome</keyword>
<proteinExistence type="inferred from homology"/>
<dbReference type="InterPro" id="IPR006047">
    <property type="entry name" value="GH13_cat_dom"/>
</dbReference>
<keyword evidence="4" id="KW-0328">Glycosyltransferase</keyword>
<reference evidence="11" key="2">
    <citation type="submission" date="2016-11" db="EMBL/GenBank/DDBJ databases">
        <authorList>
            <person name="Jaros S."/>
            <person name="Januszkiewicz K."/>
            <person name="Wedrychowicz H."/>
        </authorList>
    </citation>
    <scope>NUCLEOTIDE SEQUENCE [LARGE SCALE GENOMIC DNA]</scope>
    <source>
        <strain evidence="11">DSM 4029</strain>
    </source>
</reference>
<keyword evidence="6" id="KW-0136">Cellulose degradation</keyword>
<dbReference type="PANTHER" id="PTHR43651:SF3">
    <property type="entry name" value="1,4-ALPHA-GLUCAN-BRANCHING ENZYME"/>
    <property type="match status" value="1"/>
</dbReference>
<dbReference type="Gene3D" id="2.60.40.10">
    <property type="entry name" value="Immunoglobulins"/>
    <property type="match status" value="1"/>
</dbReference>
<evidence type="ECO:0000313" key="9">
    <source>
        <dbReference type="EMBL" id="MZL69623.1"/>
    </source>
</evidence>
<dbReference type="InterPro" id="IPR004193">
    <property type="entry name" value="Glyco_hydro_13_N"/>
</dbReference>
<evidence type="ECO:0000256" key="5">
    <source>
        <dbReference type="ARBA" id="ARBA00022679"/>
    </source>
</evidence>
<comment type="catalytic activity">
    <reaction evidence="1">
        <text>Transfers a segment of a (1-&gt;4)-alpha-D-glucan chain to a primary hydroxy group in a similar glucan chain.</text>
        <dbReference type="EC" id="2.4.1.18"/>
    </reaction>
</comment>
<reference evidence="10" key="1">
    <citation type="submission" date="2016-11" db="EMBL/GenBank/DDBJ databases">
        <authorList>
            <person name="Varghese N."/>
            <person name="Submissions S."/>
        </authorList>
    </citation>
    <scope>NUCLEOTIDE SEQUENCE</scope>
    <source>
        <strain evidence="10">DSM 4029</strain>
    </source>
</reference>
<evidence type="ECO:0000313" key="12">
    <source>
        <dbReference type="Proteomes" id="UP000474718"/>
    </source>
</evidence>
<evidence type="ECO:0000256" key="1">
    <source>
        <dbReference type="ARBA" id="ARBA00000826"/>
    </source>
</evidence>
<dbReference type="EMBL" id="WWVX01000004">
    <property type="protein sequence ID" value="MZL69623.1"/>
    <property type="molecule type" value="Genomic_DNA"/>
</dbReference>
<evidence type="ECO:0000256" key="6">
    <source>
        <dbReference type="ARBA" id="ARBA00023001"/>
    </source>
</evidence>
<dbReference type="FunFam" id="3.20.20.80:FF:000001">
    <property type="entry name" value="1,4-alpha-glucan branching enzyme"/>
    <property type="match status" value="1"/>
</dbReference>